<proteinExistence type="inferred from homology"/>
<dbReference type="SUPFAM" id="SSF111283">
    <property type="entry name" value="Putative modulator of DNA gyrase, PmbA/TldD"/>
    <property type="match status" value="1"/>
</dbReference>
<dbReference type="InterPro" id="IPR036059">
    <property type="entry name" value="TldD/PmbA_sf"/>
</dbReference>
<comment type="caution">
    <text evidence="3">The sequence shown here is derived from an EMBL/GenBank/DDBJ whole genome shotgun (WGS) entry which is preliminary data.</text>
</comment>
<evidence type="ECO:0000259" key="2">
    <source>
        <dbReference type="Pfam" id="PF19289"/>
    </source>
</evidence>
<evidence type="ECO:0000313" key="4">
    <source>
        <dbReference type="Proteomes" id="UP000034407"/>
    </source>
</evidence>
<evidence type="ECO:0000313" key="3">
    <source>
        <dbReference type="EMBL" id="KKY02046.1"/>
    </source>
</evidence>
<reference evidence="3 4" key="1">
    <citation type="submission" date="2015-04" db="EMBL/GenBank/DDBJ databases">
        <title>Microcin producing Clostridium sp. JC272T.</title>
        <authorList>
            <person name="Jyothsna T."/>
            <person name="Sasikala C."/>
            <person name="Ramana C."/>
        </authorList>
    </citation>
    <scope>NUCLEOTIDE SEQUENCE [LARGE SCALE GENOMIC DNA]</scope>
    <source>
        <strain evidence="3 4">JC272</strain>
    </source>
</reference>
<dbReference type="PANTHER" id="PTHR30624">
    <property type="entry name" value="UNCHARACTERIZED PROTEIN TLDD AND PMBA"/>
    <property type="match status" value="1"/>
</dbReference>
<dbReference type="GO" id="GO:0006508">
    <property type="term" value="P:proteolysis"/>
    <property type="evidence" value="ECO:0007669"/>
    <property type="project" value="InterPro"/>
</dbReference>
<comment type="similarity">
    <text evidence="1">Belongs to the peptidase U62 family.</text>
</comment>
<dbReference type="InterPro" id="IPR051463">
    <property type="entry name" value="Peptidase_U62_metallo"/>
</dbReference>
<accession>A0A0M3DIT1</accession>
<dbReference type="EMBL" id="LBBT01000125">
    <property type="protein sequence ID" value="KKY02046.1"/>
    <property type="molecule type" value="Genomic_DNA"/>
</dbReference>
<dbReference type="GO" id="GO:0008237">
    <property type="term" value="F:metallopeptidase activity"/>
    <property type="evidence" value="ECO:0007669"/>
    <property type="project" value="InterPro"/>
</dbReference>
<keyword evidence="4" id="KW-1185">Reference proteome</keyword>
<dbReference type="Pfam" id="PF19289">
    <property type="entry name" value="PmbA_TldD_3rd"/>
    <property type="match status" value="1"/>
</dbReference>
<dbReference type="PATRIC" id="fig|1629550.3.peg.554"/>
<gene>
    <name evidence="3" type="ORF">VN21_05365</name>
</gene>
<dbReference type="AlphaFoldDB" id="A0A0M3DIT1"/>
<name>A0A0M3DIT1_9FIRM</name>
<dbReference type="RefSeq" id="WP_046822397.1">
    <property type="nucleotide sequence ID" value="NZ_LBBT01000125.1"/>
</dbReference>
<protein>
    <recommendedName>
        <fullName evidence="2">Metalloprotease TldD/E C-terminal domain-containing protein</fullName>
    </recommendedName>
</protein>
<dbReference type="PANTHER" id="PTHR30624:SF4">
    <property type="entry name" value="METALLOPROTEASE TLDD"/>
    <property type="match status" value="1"/>
</dbReference>
<evidence type="ECO:0000256" key="1">
    <source>
        <dbReference type="ARBA" id="ARBA00005836"/>
    </source>
</evidence>
<dbReference type="GO" id="GO:0005829">
    <property type="term" value="C:cytosol"/>
    <property type="evidence" value="ECO:0007669"/>
    <property type="project" value="TreeGrafter"/>
</dbReference>
<organism evidence="3 4">
    <name type="scientific">Paraclostridium benzoelyticum</name>
    <dbReference type="NCBI Taxonomy" id="1629550"/>
    <lineage>
        <taxon>Bacteria</taxon>
        <taxon>Bacillati</taxon>
        <taxon>Bacillota</taxon>
        <taxon>Clostridia</taxon>
        <taxon>Peptostreptococcales</taxon>
        <taxon>Peptostreptococcaceae</taxon>
        <taxon>Paraclostridium</taxon>
    </lineage>
</organism>
<dbReference type="InterPro" id="IPR045569">
    <property type="entry name" value="Metalloprtase-TldD/E_C"/>
</dbReference>
<feature type="domain" description="Metalloprotease TldD/E C-terminal" evidence="2">
    <location>
        <begin position="171"/>
        <end position="388"/>
    </location>
</feature>
<dbReference type="OrthoDB" id="9803213at2"/>
<sequence>MIFKQYIQEYCIKYINNKAISYYSIDEGSRKEYSKIEVVKNEVVYKESNLINPLAFLENHIKELEMLLNYYSKDICKYNASIVCYIKDHLETVTINENLDKRYYNLLRLVIKVNSNINIIFEEPININEISFIKIKAMIDNFFKENHHKVVAIYNKQNLLKIDSVFKEVELAPISSGYFCHEIIGHLLENDIFNIKRDQISKMEFPKQMTVVDDIEGHQHKIGLNKLDDLGREIKPLTLIDSSKINEIISIDNKDNLRKSDLYGFARSQDYQHTPLSRMRMTILKGNKLITPLKGEYIHVSSITNGEFIPYKFTYKLIGEGYIKYNQNSIFYIPNLEIEGNIVDILNNISEIGDDLTISSRFCVKKNQVVRVGIGAPTIHITNVKVKGVGYEL</sequence>
<dbReference type="Proteomes" id="UP000034407">
    <property type="component" value="Unassembled WGS sequence"/>
</dbReference>